<dbReference type="SUPFAM" id="SSF103473">
    <property type="entry name" value="MFS general substrate transporter"/>
    <property type="match status" value="1"/>
</dbReference>
<sequence length="538" mass="57852">MTAAEQPASSVSTWAPMASMAFAALWIAQLVSNLGTWMQTVGAQWMLVGEPNASTLVSLVQTATLLPVMLLALPAGVLADLVNRRRMLIAAQSAMAIFAAILAVLTWTGHTTPPVLLSLLFLLGCGQAITGPAWQAIQPELVPREQIPAAAGLNSMNINVARAIGPAIAGFLVSLSGPTLVFALNAVSFVVIVVVLVLWREPVTTSSLPAEKPFQALDAGWRFIRAAPAIRRVLLRSVLFVVPASALWALLPVVARHDLGLGSSGYGFMLGALGLGAVLGALVLSRLRRRFSENELLAASAMIFAAGTLVLATVHVFAIVLVVLLFAGIAWLVALSTLNSAMQLMLPAWVRARGLSVYLLVFMGGQAIGALAWGVVAGRLGDSAALSIATVLLAAAAVSVWWLPLREQERPMDVEVATLWPEPNLVFEPDPDDGPVMVLSSYRVREGAEREFLDAMAYLGRSRQRTGAMEWQVYRDSTEENRFLETFVVRSWAEHMRQHRDRLTGVDRSNEQLVETFLTSPSTTKHLIAAKAPAAKRH</sequence>
<dbReference type="Pfam" id="PF05977">
    <property type="entry name" value="MFS_3"/>
    <property type="match status" value="1"/>
</dbReference>
<dbReference type="Gene3D" id="1.20.1250.20">
    <property type="entry name" value="MFS general substrate transporter like domains"/>
    <property type="match status" value="1"/>
</dbReference>
<reference evidence="9 10" key="1">
    <citation type="submission" date="2018-07" db="EMBL/GenBank/DDBJ databases">
        <title>Genome sequence of Rhodococcus rhodnii ATCC 35071 from Rhodnius prolixus.</title>
        <authorList>
            <person name="Patel V."/>
            <person name="Vogel K.J."/>
        </authorList>
    </citation>
    <scope>NUCLEOTIDE SEQUENCE [LARGE SCALE GENOMIC DNA]</scope>
    <source>
        <strain evidence="9 10">ATCC 35071</strain>
    </source>
</reference>
<evidence type="ECO:0000256" key="5">
    <source>
        <dbReference type="ARBA" id="ARBA00022989"/>
    </source>
</evidence>
<name>A0A6P2CD05_9NOCA</name>
<feature type="transmembrane region" description="Helical" evidence="7">
    <location>
        <begin position="296"/>
        <end position="323"/>
    </location>
</feature>
<feature type="transmembrane region" description="Helical" evidence="7">
    <location>
        <begin position="266"/>
        <end position="284"/>
    </location>
</feature>
<feature type="transmembrane region" description="Helical" evidence="7">
    <location>
        <begin position="115"/>
        <end position="137"/>
    </location>
</feature>
<feature type="transmembrane region" description="Helical" evidence="7">
    <location>
        <begin position="88"/>
        <end position="109"/>
    </location>
</feature>
<evidence type="ECO:0000256" key="7">
    <source>
        <dbReference type="SAM" id="Phobius"/>
    </source>
</evidence>
<keyword evidence="4 7" id="KW-0812">Transmembrane</keyword>
<dbReference type="GO" id="GO:0022857">
    <property type="term" value="F:transmembrane transporter activity"/>
    <property type="evidence" value="ECO:0007669"/>
    <property type="project" value="InterPro"/>
</dbReference>
<feature type="transmembrane region" description="Helical" evidence="7">
    <location>
        <begin position="357"/>
        <end position="378"/>
    </location>
</feature>
<dbReference type="AlphaFoldDB" id="A0A6P2CD05"/>
<evidence type="ECO:0000256" key="2">
    <source>
        <dbReference type="ARBA" id="ARBA00022448"/>
    </source>
</evidence>
<proteinExistence type="predicted"/>
<dbReference type="Proteomes" id="UP000471120">
    <property type="component" value="Unassembled WGS sequence"/>
</dbReference>
<feature type="transmembrane region" description="Helical" evidence="7">
    <location>
        <begin position="179"/>
        <end position="199"/>
    </location>
</feature>
<keyword evidence="3" id="KW-1003">Cell membrane</keyword>
<comment type="caution">
    <text evidence="9">The sequence shown here is derived from an EMBL/GenBank/DDBJ whole genome shotgun (WGS) entry which is preliminary data.</text>
</comment>
<feature type="transmembrane region" description="Helical" evidence="7">
    <location>
        <begin position="233"/>
        <end position="254"/>
    </location>
</feature>
<dbReference type="InterPro" id="IPR010290">
    <property type="entry name" value="TM_effector"/>
</dbReference>
<dbReference type="InterPro" id="IPR036259">
    <property type="entry name" value="MFS_trans_sf"/>
</dbReference>
<dbReference type="RefSeq" id="WP_010840425.1">
    <property type="nucleotide sequence ID" value="NZ_QRCM01000001.1"/>
</dbReference>
<keyword evidence="6 7" id="KW-0472">Membrane</keyword>
<evidence type="ECO:0000256" key="1">
    <source>
        <dbReference type="ARBA" id="ARBA00004651"/>
    </source>
</evidence>
<dbReference type="EMBL" id="QRCM01000001">
    <property type="protein sequence ID" value="TXG89581.1"/>
    <property type="molecule type" value="Genomic_DNA"/>
</dbReference>
<feature type="domain" description="Major facilitator superfamily (MFS) profile" evidence="8">
    <location>
        <begin position="21"/>
        <end position="407"/>
    </location>
</feature>
<feature type="transmembrane region" description="Helical" evidence="7">
    <location>
        <begin position="329"/>
        <end position="350"/>
    </location>
</feature>
<protein>
    <submittedName>
        <fullName evidence="9">MFS transporter</fullName>
    </submittedName>
</protein>
<evidence type="ECO:0000259" key="8">
    <source>
        <dbReference type="PROSITE" id="PS50850"/>
    </source>
</evidence>
<evidence type="ECO:0000313" key="9">
    <source>
        <dbReference type="EMBL" id="TXG89581.1"/>
    </source>
</evidence>
<dbReference type="GO" id="GO:0005886">
    <property type="term" value="C:plasma membrane"/>
    <property type="evidence" value="ECO:0007669"/>
    <property type="project" value="UniProtKB-SubCell"/>
</dbReference>
<gene>
    <name evidence="9" type="ORF">DW322_04285</name>
</gene>
<comment type="subcellular location">
    <subcellularLocation>
        <location evidence="1">Cell membrane</location>
        <topology evidence="1">Multi-pass membrane protein</topology>
    </subcellularLocation>
</comment>
<dbReference type="InterPro" id="IPR020846">
    <property type="entry name" value="MFS_dom"/>
</dbReference>
<keyword evidence="2" id="KW-0813">Transport</keyword>
<accession>A0A6P2CD05</accession>
<evidence type="ECO:0000256" key="4">
    <source>
        <dbReference type="ARBA" id="ARBA00022692"/>
    </source>
</evidence>
<organism evidence="9 10">
    <name type="scientific">Rhodococcus rhodnii</name>
    <dbReference type="NCBI Taxonomy" id="38312"/>
    <lineage>
        <taxon>Bacteria</taxon>
        <taxon>Bacillati</taxon>
        <taxon>Actinomycetota</taxon>
        <taxon>Actinomycetes</taxon>
        <taxon>Mycobacteriales</taxon>
        <taxon>Nocardiaceae</taxon>
        <taxon>Rhodococcus</taxon>
    </lineage>
</organism>
<evidence type="ECO:0000256" key="6">
    <source>
        <dbReference type="ARBA" id="ARBA00023136"/>
    </source>
</evidence>
<evidence type="ECO:0000313" key="10">
    <source>
        <dbReference type="Proteomes" id="UP000471120"/>
    </source>
</evidence>
<dbReference type="PROSITE" id="PS50850">
    <property type="entry name" value="MFS"/>
    <property type="match status" value="1"/>
</dbReference>
<keyword evidence="5 7" id="KW-1133">Transmembrane helix</keyword>
<dbReference type="CDD" id="cd06173">
    <property type="entry name" value="MFS_MefA_like"/>
    <property type="match status" value="1"/>
</dbReference>
<feature type="transmembrane region" description="Helical" evidence="7">
    <location>
        <begin position="384"/>
        <end position="403"/>
    </location>
</feature>
<evidence type="ECO:0000256" key="3">
    <source>
        <dbReference type="ARBA" id="ARBA00022475"/>
    </source>
</evidence>
<feature type="transmembrane region" description="Helical" evidence="7">
    <location>
        <begin position="59"/>
        <end position="81"/>
    </location>
</feature>
<dbReference type="PANTHER" id="PTHR23513:SF11">
    <property type="entry name" value="STAPHYLOFERRIN A TRANSPORTER"/>
    <property type="match status" value="1"/>
</dbReference>
<dbReference type="PANTHER" id="PTHR23513">
    <property type="entry name" value="INTEGRAL MEMBRANE EFFLUX PROTEIN-RELATED"/>
    <property type="match status" value="1"/>
</dbReference>